<dbReference type="AlphaFoldDB" id="A0A0V8RZY3"/>
<evidence type="ECO:0000313" key="1">
    <source>
        <dbReference type="EMBL" id="KSW13604.1"/>
    </source>
</evidence>
<organism evidence="1 2">
    <name type="scientific">Schaalia odontolytica</name>
    <dbReference type="NCBI Taxonomy" id="1660"/>
    <lineage>
        <taxon>Bacteria</taxon>
        <taxon>Bacillati</taxon>
        <taxon>Actinomycetota</taxon>
        <taxon>Actinomycetes</taxon>
        <taxon>Actinomycetales</taxon>
        <taxon>Actinomycetaceae</taxon>
        <taxon>Schaalia</taxon>
    </lineage>
</organism>
<proteinExistence type="predicted"/>
<accession>A0A0V8RZY3</accession>
<protein>
    <submittedName>
        <fullName evidence="1">Uncharacterized protein</fullName>
    </submittedName>
</protein>
<dbReference type="EMBL" id="LLVT01000001">
    <property type="protein sequence ID" value="KSW13604.1"/>
    <property type="molecule type" value="Genomic_DNA"/>
</dbReference>
<evidence type="ECO:0000313" key="2">
    <source>
        <dbReference type="Proteomes" id="UP000054686"/>
    </source>
</evidence>
<reference evidence="1 2" key="1">
    <citation type="submission" date="2015-10" db="EMBL/GenBank/DDBJ databases">
        <title>Draft Genome of Actinomyces odontolyticus subsp. actinosynbacter strain XH001.</title>
        <authorList>
            <person name="Mclean J.S."/>
            <person name="He X."/>
        </authorList>
    </citation>
    <scope>NUCLEOTIDE SEQUENCE [LARGE SCALE GENOMIC DNA]</scope>
    <source>
        <strain evidence="1 2">XH001</strain>
    </source>
</reference>
<comment type="caution">
    <text evidence="1">The sequence shown here is derived from an EMBL/GenBank/DDBJ whole genome shotgun (WGS) entry which is preliminary data.</text>
</comment>
<sequence>MRRQGWLVLAPFAVWCRLINEAGATIYDNALLRKWVLGISLATASFVEIAGKSALGRRGEGDLARVVCGMK</sequence>
<name>A0A0V8RZY3_9ACTO</name>
<dbReference type="Proteomes" id="UP000054686">
    <property type="component" value="Unassembled WGS sequence"/>
</dbReference>
<gene>
    <name evidence="1" type="ORF">APY09_04510</name>
</gene>